<keyword evidence="3" id="KW-0813">Transport</keyword>
<feature type="transmembrane region" description="Helical" evidence="8">
    <location>
        <begin position="16"/>
        <end position="34"/>
    </location>
</feature>
<keyword evidence="6 8" id="KW-1133">Transmembrane helix</keyword>
<evidence type="ECO:0000256" key="6">
    <source>
        <dbReference type="ARBA" id="ARBA00022989"/>
    </source>
</evidence>
<proteinExistence type="inferred from homology"/>
<organism evidence="9 10">
    <name type="scientific">Flavobacterium algoritolerans</name>
    <dbReference type="NCBI Taxonomy" id="3041254"/>
    <lineage>
        <taxon>Bacteria</taxon>
        <taxon>Pseudomonadati</taxon>
        <taxon>Bacteroidota</taxon>
        <taxon>Flavobacteriia</taxon>
        <taxon>Flavobacteriales</taxon>
        <taxon>Flavobacteriaceae</taxon>
        <taxon>Flavobacterium</taxon>
    </lineage>
</organism>
<accession>A0ABT6VDE8</accession>
<feature type="transmembrane region" description="Helical" evidence="8">
    <location>
        <begin position="214"/>
        <end position="231"/>
    </location>
</feature>
<feature type="transmembrane region" description="Helical" evidence="8">
    <location>
        <begin position="272"/>
        <end position="294"/>
    </location>
</feature>
<keyword evidence="10" id="KW-1185">Reference proteome</keyword>
<dbReference type="PANTHER" id="PTHR21716">
    <property type="entry name" value="TRANSMEMBRANE PROTEIN"/>
    <property type="match status" value="1"/>
</dbReference>
<keyword evidence="4" id="KW-1003">Cell membrane</keyword>
<dbReference type="EMBL" id="JASCRZ010000009">
    <property type="protein sequence ID" value="MDI5896264.1"/>
    <property type="molecule type" value="Genomic_DNA"/>
</dbReference>
<dbReference type="InterPro" id="IPR002549">
    <property type="entry name" value="AI-2E-like"/>
</dbReference>
<evidence type="ECO:0000256" key="3">
    <source>
        <dbReference type="ARBA" id="ARBA00022448"/>
    </source>
</evidence>
<sequence length="362" mass="40617">MSESSKTPIPFQSNRRFSVLEILQFIVLAALILYFAKTLFIPLSFSLLIGFILYPVCKWMETKGINKGIAIVICILGVTLLVGAIIYLLFAQFSEFLHEWQSLRTKLTETINQLSIFISERFDISLQKQTEFINNTLNNSGSQAFSIVRNTAYSLSESVFFLLMIPVFSALILFHRQMLSNALYELFPPERKKTIHEILVETIHAYYNFIKGMLLVYLIVGLLNSIGLLIIGVPHPFLFGFIASILTFIPYVGIMISSLLPIAVSWITYNSIWYPLAVIGVFSVVQALEAYIIFPFAVGSRLKINTLVIIIVVIVGGILWGAAGMILFIPFISIIKLIADRTPSLKTLSVLLGDGEQKKTTK</sequence>
<feature type="transmembrane region" description="Helical" evidence="8">
    <location>
        <begin position="306"/>
        <end position="339"/>
    </location>
</feature>
<feature type="transmembrane region" description="Helical" evidence="8">
    <location>
        <begin position="237"/>
        <end position="260"/>
    </location>
</feature>
<comment type="caution">
    <text evidence="9">The sequence shown here is derived from an EMBL/GenBank/DDBJ whole genome shotgun (WGS) entry which is preliminary data.</text>
</comment>
<comment type="similarity">
    <text evidence="2">Belongs to the autoinducer-2 exporter (AI-2E) (TC 2.A.86) family.</text>
</comment>
<dbReference type="PANTHER" id="PTHR21716:SF53">
    <property type="entry name" value="PERMEASE PERM-RELATED"/>
    <property type="match status" value="1"/>
</dbReference>
<dbReference type="Proteomes" id="UP001243403">
    <property type="component" value="Unassembled WGS sequence"/>
</dbReference>
<feature type="transmembrane region" description="Helical" evidence="8">
    <location>
        <begin position="40"/>
        <end position="57"/>
    </location>
</feature>
<evidence type="ECO:0000256" key="7">
    <source>
        <dbReference type="ARBA" id="ARBA00023136"/>
    </source>
</evidence>
<name>A0ABT6VDE8_9FLAO</name>
<dbReference type="Pfam" id="PF01594">
    <property type="entry name" value="AI-2E_transport"/>
    <property type="match status" value="1"/>
</dbReference>
<evidence type="ECO:0000256" key="8">
    <source>
        <dbReference type="SAM" id="Phobius"/>
    </source>
</evidence>
<keyword evidence="5 8" id="KW-0812">Transmembrane</keyword>
<evidence type="ECO:0000256" key="2">
    <source>
        <dbReference type="ARBA" id="ARBA00009773"/>
    </source>
</evidence>
<dbReference type="RefSeq" id="WP_282718585.1">
    <property type="nucleotide sequence ID" value="NZ_JASCRZ010000009.1"/>
</dbReference>
<evidence type="ECO:0000313" key="10">
    <source>
        <dbReference type="Proteomes" id="UP001243403"/>
    </source>
</evidence>
<feature type="transmembrane region" description="Helical" evidence="8">
    <location>
        <begin position="152"/>
        <end position="174"/>
    </location>
</feature>
<keyword evidence="7 8" id="KW-0472">Membrane</keyword>
<feature type="transmembrane region" description="Helical" evidence="8">
    <location>
        <begin position="69"/>
        <end position="90"/>
    </location>
</feature>
<evidence type="ECO:0000256" key="1">
    <source>
        <dbReference type="ARBA" id="ARBA00004651"/>
    </source>
</evidence>
<comment type="subcellular location">
    <subcellularLocation>
        <location evidence="1">Cell membrane</location>
        <topology evidence="1">Multi-pass membrane protein</topology>
    </subcellularLocation>
</comment>
<evidence type="ECO:0000313" key="9">
    <source>
        <dbReference type="EMBL" id="MDI5896264.1"/>
    </source>
</evidence>
<evidence type="ECO:0000256" key="5">
    <source>
        <dbReference type="ARBA" id="ARBA00022692"/>
    </source>
</evidence>
<gene>
    <name evidence="9" type="ORF">QLS65_15325</name>
</gene>
<protein>
    <submittedName>
        <fullName evidence="9">AI-2E family transporter</fullName>
    </submittedName>
</protein>
<reference evidence="9 10" key="1">
    <citation type="submission" date="2023-04" db="EMBL/GenBank/DDBJ databases">
        <title>Two novel species of Flavobacterium.</title>
        <authorList>
            <person name="Liu Q."/>
            <person name="Xin Y.-H."/>
        </authorList>
    </citation>
    <scope>NUCLEOTIDE SEQUENCE [LARGE SCALE GENOMIC DNA]</scope>
    <source>
        <strain evidence="9 10">LB1P51</strain>
    </source>
</reference>
<evidence type="ECO:0000256" key="4">
    <source>
        <dbReference type="ARBA" id="ARBA00022475"/>
    </source>
</evidence>